<name>A0A917QQJ8_9ACTN</name>
<dbReference type="AlphaFoldDB" id="A0A917QQJ8"/>
<feature type="domain" description="Histidine kinase/HSP90-like ATPase" evidence="2">
    <location>
        <begin position="16"/>
        <end position="131"/>
    </location>
</feature>
<dbReference type="CDD" id="cd16936">
    <property type="entry name" value="HATPase_RsbW-like"/>
    <property type="match status" value="1"/>
</dbReference>
<dbReference type="EMBL" id="BMNT01000001">
    <property type="protein sequence ID" value="GGK63303.1"/>
    <property type="molecule type" value="Genomic_DNA"/>
</dbReference>
<dbReference type="Pfam" id="PF13581">
    <property type="entry name" value="HATPase_c_2"/>
    <property type="match status" value="1"/>
</dbReference>
<dbReference type="InterPro" id="IPR036890">
    <property type="entry name" value="HATPase_C_sf"/>
</dbReference>
<keyword evidence="1" id="KW-0723">Serine/threonine-protein kinase</keyword>
<keyword evidence="1" id="KW-0418">Kinase</keyword>
<evidence type="ECO:0000313" key="4">
    <source>
        <dbReference type="Proteomes" id="UP000645217"/>
    </source>
</evidence>
<reference evidence="3" key="1">
    <citation type="journal article" date="2014" name="Int. J. Syst. Evol. Microbiol.">
        <title>Complete genome sequence of Corynebacterium casei LMG S-19264T (=DSM 44701T), isolated from a smear-ripened cheese.</title>
        <authorList>
            <consortium name="US DOE Joint Genome Institute (JGI-PGF)"/>
            <person name="Walter F."/>
            <person name="Albersmeier A."/>
            <person name="Kalinowski J."/>
            <person name="Ruckert C."/>
        </authorList>
    </citation>
    <scope>NUCLEOTIDE SEQUENCE</scope>
    <source>
        <strain evidence="3">JCM 13064</strain>
    </source>
</reference>
<evidence type="ECO:0000256" key="1">
    <source>
        <dbReference type="ARBA" id="ARBA00022527"/>
    </source>
</evidence>
<comment type="caution">
    <text evidence="3">The sequence shown here is derived from an EMBL/GenBank/DDBJ whole genome shotgun (WGS) entry which is preliminary data.</text>
</comment>
<accession>A0A917QQJ8</accession>
<dbReference type="InterPro" id="IPR003594">
    <property type="entry name" value="HATPase_dom"/>
</dbReference>
<dbReference type="SUPFAM" id="SSF55874">
    <property type="entry name" value="ATPase domain of HSP90 chaperone/DNA topoisomerase II/histidine kinase"/>
    <property type="match status" value="1"/>
</dbReference>
<dbReference type="PANTHER" id="PTHR35526:SF6">
    <property type="entry name" value="SLR1861 PROTEIN"/>
    <property type="match status" value="1"/>
</dbReference>
<dbReference type="InterPro" id="IPR050267">
    <property type="entry name" value="Anti-sigma-factor_SerPK"/>
</dbReference>
<keyword evidence="1" id="KW-0808">Transferase</keyword>
<sequence>MSKLAQLAERAPELRVPARLGALDDIARYVLALAGRARLDGNTAYRLRLAVDEITTNVVMHGYRGGPGEIVLRGGCDADRVWVRIEDGAPPFDPRDGRLDPAPDVPIEQRRVGGLGVHLALISVDEFSYAYLDGRNISMLAVRTGPGPSTVGESGRL</sequence>
<protein>
    <recommendedName>
        <fullName evidence="2">Histidine kinase/HSP90-like ATPase domain-containing protein</fullName>
    </recommendedName>
</protein>
<proteinExistence type="predicted"/>
<dbReference type="Gene3D" id="3.30.565.10">
    <property type="entry name" value="Histidine kinase-like ATPase, C-terminal domain"/>
    <property type="match status" value="1"/>
</dbReference>
<evidence type="ECO:0000259" key="2">
    <source>
        <dbReference type="Pfam" id="PF13581"/>
    </source>
</evidence>
<dbReference type="PANTHER" id="PTHR35526">
    <property type="entry name" value="ANTI-SIGMA-F FACTOR RSBW-RELATED"/>
    <property type="match status" value="1"/>
</dbReference>
<keyword evidence="4" id="KW-1185">Reference proteome</keyword>
<dbReference type="Proteomes" id="UP000645217">
    <property type="component" value="Unassembled WGS sequence"/>
</dbReference>
<organism evidence="3 4">
    <name type="scientific">Sphaerisporangium melleum</name>
    <dbReference type="NCBI Taxonomy" id="321316"/>
    <lineage>
        <taxon>Bacteria</taxon>
        <taxon>Bacillati</taxon>
        <taxon>Actinomycetota</taxon>
        <taxon>Actinomycetes</taxon>
        <taxon>Streptosporangiales</taxon>
        <taxon>Streptosporangiaceae</taxon>
        <taxon>Sphaerisporangium</taxon>
    </lineage>
</organism>
<gene>
    <name evidence="3" type="ORF">GCM10007964_03010</name>
</gene>
<reference evidence="3" key="2">
    <citation type="submission" date="2020-09" db="EMBL/GenBank/DDBJ databases">
        <authorList>
            <person name="Sun Q."/>
            <person name="Ohkuma M."/>
        </authorList>
    </citation>
    <scope>NUCLEOTIDE SEQUENCE</scope>
    <source>
        <strain evidence="3">JCM 13064</strain>
    </source>
</reference>
<evidence type="ECO:0000313" key="3">
    <source>
        <dbReference type="EMBL" id="GGK63303.1"/>
    </source>
</evidence>
<dbReference type="RefSeq" id="WP_189161070.1">
    <property type="nucleotide sequence ID" value="NZ_BMNT01000001.1"/>
</dbReference>
<dbReference type="GO" id="GO:0004674">
    <property type="term" value="F:protein serine/threonine kinase activity"/>
    <property type="evidence" value="ECO:0007669"/>
    <property type="project" value="UniProtKB-KW"/>
</dbReference>